<dbReference type="Pfam" id="PF01520">
    <property type="entry name" value="Amidase_3"/>
    <property type="match status" value="1"/>
</dbReference>
<comment type="caution">
    <text evidence="3">The sequence shown here is derived from an EMBL/GenBank/DDBJ whole genome shotgun (WGS) entry which is preliminary data.</text>
</comment>
<dbReference type="InterPro" id="IPR050695">
    <property type="entry name" value="N-acetylmuramoyl_amidase_3"/>
</dbReference>
<dbReference type="GO" id="GO:0009253">
    <property type="term" value="P:peptidoglycan catabolic process"/>
    <property type="evidence" value="ECO:0007669"/>
    <property type="project" value="InterPro"/>
</dbReference>
<dbReference type="InterPro" id="IPR002508">
    <property type="entry name" value="MurNAc-LAA_cat"/>
</dbReference>
<reference evidence="3" key="1">
    <citation type="submission" date="2020-10" db="EMBL/GenBank/DDBJ databases">
        <authorList>
            <person name="Gilroy R."/>
        </authorList>
    </citation>
    <scope>NUCLEOTIDE SEQUENCE</scope>
    <source>
        <strain evidence="3">F6-4510</strain>
    </source>
</reference>
<feature type="domain" description="MurNAc-LAA" evidence="2">
    <location>
        <begin position="61"/>
        <end position="170"/>
    </location>
</feature>
<dbReference type="GO" id="GO:0008745">
    <property type="term" value="F:N-acetylmuramoyl-L-alanine amidase activity"/>
    <property type="evidence" value="ECO:0007669"/>
    <property type="project" value="InterPro"/>
</dbReference>
<dbReference type="PANTHER" id="PTHR30404">
    <property type="entry name" value="N-ACETYLMURAMOYL-L-ALANINE AMIDASE"/>
    <property type="match status" value="1"/>
</dbReference>
<dbReference type="EMBL" id="JADIMX010000016">
    <property type="protein sequence ID" value="MBO8433832.1"/>
    <property type="molecule type" value="Genomic_DNA"/>
</dbReference>
<dbReference type="AlphaFoldDB" id="A0A9D9DTF8"/>
<reference evidence="3" key="2">
    <citation type="journal article" date="2021" name="PeerJ">
        <title>Extensive microbial diversity within the chicken gut microbiome revealed by metagenomics and culture.</title>
        <authorList>
            <person name="Gilroy R."/>
            <person name="Ravi A."/>
            <person name="Getino M."/>
            <person name="Pursley I."/>
            <person name="Horton D.L."/>
            <person name="Alikhan N.F."/>
            <person name="Baker D."/>
            <person name="Gharbi K."/>
            <person name="Hall N."/>
            <person name="Watson M."/>
            <person name="Adriaenssens E.M."/>
            <person name="Foster-Nyarko E."/>
            <person name="Jarju S."/>
            <person name="Secka A."/>
            <person name="Antonio M."/>
            <person name="Oren A."/>
            <person name="Chaudhuri R.R."/>
            <person name="La Ragione R."/>
            <person name="Hildebrand F."/>
            <person name="Pallen M.J."/>
        </authorList>
    </citation>
    <scope>NUCLEOTIDE SEQUENCE</scope>
    <source>
        <strain evidence="3">F6-4510</strain>
    </source>
</reference>
<dbReference type="GO" id="GO:0030288">
    <property type="term" value="C:outer membrane-bounded periplasmic space"/>
    <property type="evidence" value="ECO:0007669"/>
    <property type="project" value="TreeGrafter"/>
</dbReference>
<gene>
    <name evidence="3" type="ORF">IAC55_00735</name>
</gene>
<evidence type="ECO:0000313" key="4">
    <source>
        <dbReference type="Proteomes" id="UP000823611"/>
    </source>
</evidence>
<dbReference type="Gene3D" id="3.40.630.40">
    <property type="entry name" value="Zn-dependent exopeptidases"/>
    <property type="match status" value="1"/>
</dbReference>
<name>A0A9D9DTF8_9FIRM</name>
<protein>
    <submittedName>
        <fullName evidence="3">N-acetylmuramoyl-L-alanine amidase</fullName>
    </submittedName>
</protein>
<proteinExistence type="predicted"/>
<evidence type="ECO:0000313" key="3">
    <source>
        <dbReference type="EMBL" id="MBO8433832.1"/>
    </source>
</evidence>
<evidence type="ECO:0000256" key="1">
    <source>
        <dbReference type="ARBA" id="ARBA00022801"/>
    </source>
</evidence>
<evidence type="ECO:0000259" key="2">
    <source>
        <dbReference type="SMART" id="SM00646"/>
    </source>
</evidence>
<dbReference type="SMART" id="SM00646">
    <property type="entry name" value="Ami_3"/>
    <property type="match status" value="1"/>
</dbReference>
<keyword evidence="1" id="KW-0378">Hydrolase</keyword>
<accession>A0A9D9DTF8</accession>
<dbReference type="CDD" id="cd02696">
    <property type="entry name" value="MurNAc-LAA"/>
    <property type="match status" value="1"/>
</dbReference>
<dbReference type="SUPFAM" id="SSF53187">
    <property type="entry name" value="Zn-dependent exopeptidases"/>
    <property type="match status" value="1"/>
</dbReference>
<dbReference type="PANTHER" id="PTHR30404:SF0">
    <property type="entry name" value="N-ACETYLMURAMOYL-L-ALANINE AMIDASE AMIC"/>
    <property type="match status" value="1"/>
</dbReference>
<sequence>MKVCIDAGHGGKDSGAVGGGIKEKDIALSISKKLRDYLKSYNVDVYMTRETDVYDSVTTKAKKGNSSNADLFLSIHCNSATSESANGVEVLVYKNTGDNKKAGESILNSIVEELILRNRGVKERPDLAVLRDTKMTAVLVETGFISNVGDRAVLLEKQSEFSKAIGDGVLRYFGIEVRKDKDMEKRYNTIEEVPSWAREKVKKLIDEGKFADVNKLDLSYDMVRLIVILS</sequence>
<dbReference type="Proteomes" id="UP000823611">
    <property type="component" value="Unassembled WGS sequence"/>
</dbReference>
<organism evidence="3 4">
    <name type="scientific">Candidatus Fimicola merdigallinarum</name>
    <dbReference type="NCBI Taxonomy" id="2840819"/>
    <lineage>
        <taxon>Bacteria</taxon>
        <taxon>Bacillati</taxon>
        <taxon>Bacillota</taxon>
        <taxon>Clostridia</taxon>
        <taxon>Lachnospirales</taxon>
        <taxon>Lachnospiraceae</taxon>
        <taxon>Lachnospiraceae incertae sedis</taxon>
        <taxon>Candidatus Fimicola</taxon>
    </lineage>
</organism>